<evidence type="ECO:0000313" key="5">
    <source>
        <dbReference type="EMBL" id="PLA54943.1"/>
    </source>
</evidence>
<dbReference type="InterPro" id="IPR036388">
    <property type="entry name" value="WH-like_DNA-bd_sf"/>
</dbReference>
<organism evidence="5 6">
    <name type="scientific">Streptococcus macedonicus</name>
    <name type="common">Streptococcus gallolyticus macedonicus</name>
    <dbReference type="NCBI Taxonomy" id="59310"/>
    <lineage>
        <taxon>Bacteria</taxon>
        <taxon>Bacillati</taxon>
        <taxon>Bacillota</taxon>
        <taxon>Bacilli</taxon>
        <taxon>Lactobacillales</taxon>
        <taxon>Streptococcaceae</taxon>
        <taxon>Streptococcus</taxon>
    </lineage>
</organism>
<protein>
    <submittedName>
        <fullName evidence="5">Transcriptional regulator</fullName>
    </submittedName>
</protein>
<dbReference type="PROSITE" id="PS50995">
    <property type="entry name" value="HTH_MARR_2"/>
    <property type="match status" value="1"/>
</dbReference>
<dbReference type="AlphaFoldDB" id="A0A2I1YJ83"/>
<dbReference type="Gene3D" id="1.10.10.10">
    <property type="entry name" value="Winged helix-like DNA-binding domain superfamily/Winged helix DNA-binding domain"/>
    <property type="match status" value="1"/>
</dbReference>
<dbReference type="GO" id="GO:0003700">
    <property type="term" value="F:DNA-binding transcription factor activity"/>
    <property type="evidence" value="ECO:0007669"/>
    <property type="project" value="InterPro"/>
</dbReference>
<dbReference type="RefSeq" id="WP_013851776.1">
    <property type="nucleotide sequence ID" value="NZ_PKIB01000001.1"/>
</dbReference>
<dbReference type="Pfam" id="PF01047">
    <property type="entry name" value="MarR"/>
    <property type="match status" value="1"/>
</dbReference>
<gene>
    <name evidence="5" type="ORF">CYK21_02310</name>
</gene>
<dbReference type="GO" id="GO:0003677">
    <property type="term" value="F:DNA binding"/>
    <property type="evidence" value="ECO:0007669"/>
    <property type="project" value="UniProtKB-KW"/>
</dbReference>
<comment type="caution">
    <text evidence="5">The sequence shown here is derived from an EMBL/GenBank/DDBJ whole genome shotgun (WGS) entry which is preliminary data.</text>
</comment>
<evidence type="ECO:0000256" key="1">
    <source>
        <dbReference type="ARBA" id="ARBA00023015"/>
    </source>
</evidence>
<dbReference type="PANTHER" id="PTHR42756">
    <property type="entry name" value="TRANSCRIPTIONAL REGULATOR, MARR"/>
    <property type="match status" value="1"/>
</dbReference>
<keyword evidence="3" id="KW-0804">Transcription</keyword>
<dbReference type="InterPro" id="IPR011991">
    <property type="entry name" value="ArsR-like_HTH"/>
</dbReference>
<reference evidence="5 6" key="1">
    <citation type="submission" date="2017-12" db="EMBL/GenBank/DDBJ databases">
        <title>Phylogenetic diversity of female urinary microbiome.</title>
        <authorList>
            <person name="Thomas-White K."/>
            <person name="Wolfe A.J."/>
        </authorList>
    </citation>
    <scope>NUCLEOTIDE SEQUENCE [LARGE SCALE GENOMIC DNA]</scope>
    <source>
        <strain evidence="5 6">UMB0733</strain>
    </source>
</reference>
<dbReference type="InterPro" id="IPR023187">
    <property type="entry name" value="Tscrpt_reg_MarR-type_CS"/>
</dbReference>
<dbReference type="InterPro" id="IPR036390">
    <property type="entry name" value="WH_DNA-bd_sf"/>
</dbReference>
<dbReference type="InterPro" id="IPR000835">
    <property type="entry name" value="HTH_MarR-typ"/>
</dbReference>
<keyword evidence="1" id="KW-0805">Transcription regulation</keyword>
<sequence>MDKFARGSYLMTHITLLNGRYFNKLLSKTEAVYSGEQGKILTTLRDFGDDLTASEISKYSGLANNTLTSMLKKLETMSLIRSVAHPTDGRKKLFSLTDFGREQVALGYEVSQEVGKNFYQGFKPQEIELFEKQLERILENIERVNKSKND</sequence>
<evidence type="ECO:0000259" key="4">
    <source>
        <dbReference type="PROSITE" id="PS50995"/>
    </source>
</evidence>
<keyword evidence="2" id="KW-0238">DNA-binding</keyword>
<dbReference type="SMART" id="SM00347">
    <property type="entry name" value="HTH_MARR"/>
    <property type="match status" value="1"/>
</dbReference>
<dbReference type="CDD" id="cd00090">
    <property type="entry name" value="HTH_ARSR"/>
    <property type="match status" value="1"/>
</dbReference>
<feature type="domain" description="HTH marR-type" evidence="4">
    <location>
        <begin position="1"/>
        <end position="139"/>
    </location>
</feature>
<dbReference type="Proteomes" id="UP000235073">
    <property type="component" value="Unassembled WGS sequence"/>
</dbReference>
<dbReference type="PROSITE" id="PS01117">
    <property type="entry name" value="HTH_MARR_1"/>
    <property type="match status" value="1"/>
</dbReference>
<dbReference type="PRINTS" id="PR00598">
    <property type="entry name" value="HTHMARR"/>
</dbReference>
<dbReference type="SUPFAM" id="SSF46785">
    <property type="entry name" value="Winged helix' DNA-binding domain"/>
    <property type="match status" value="1"/>
</dbReference>
<evidence type="ECO:0000256" key="2">
    <source>
        <dbReference type="ARBA" id="ARBA00023125"/>
    </source>
</evidence>
<dbReference type="EMBL" id="PKIB01000001">
    <property type="protein sequence ID" value="PLA54943.1"/>
    <property type="molecule type" value="Genomic_DNA"/>
</dbReference>
<evidence type="ECO:0000313" key="6">
    <source>
        <dbReference type="Proteomes" id="UP000235073"/>
    </source>
</evidence>
<accession>A0A2I1YJ83</accession>
<name>A0A2I1YJ83_STRMC</name>
<proteinExistence type="predicted"/>
<dbReference type="PANTHER" id="PTHR42756:SF1">
    <property type="entry name" value="TRANSCRIPTIONAL REPRESSOR OF EMRAB OPERON"/>
    <property type="match status" value="1"/>
</dbReference>
<evidence type="ECO:0000256" key="3">
    <source>
        <dbReference type="ARBA" id="ARBA00023163"/>
    </source>
</evidence>